<dbReference type="GO" id="GO:0004222">
    <property type="term" value="F:metalloendopeptidase activity"/>
    <property type="evidence" value="ECO:0007669"/>
    <property type="project" value="TreeGrafter"/>
</dbReference>
<dbReference type="InterPro" id="IPR011055">
    <property type="entry name" value="Dup_hybrid_motif"/>
</dbReference>
<dbReference type="EMBL" id="JACSIT010000142">
    <property type="protein sequence ID" value="MBC6995966.1"/>
    <property type="molecule type" value="Genomic_DNA"/>
</dbReference>
<dbReference type="InterPro" id="IPR050570">
    <property type="entry name" value="Cell_wall_metabolism_enzyme"/>
</dbReference>
<evidence type="ECO:0000256" key="1">
    <source>
        <dbReference type="ARBA" id="ARBA00022729"/>
    </source>
</evidence>
<keyword evidence="1" id="KW-0732">Signal</keyword>
<keyword evidence="2" id="KW-0472">Membrane</keyword>
<reference evidence="4" key="1">
    <citation type="submission" date="2020-08" db="EMBL/GenBank/DDBJ databases">
        <title>Lewinella bacteria from marine environments.</title>
        <authorList>
            <person name="Zhong Y."/>
        </authorList>
    </citation>
    <scope>NUCLEOTIDE SEQUENCE</scope>
    <source>
        <strain evidence="4">KCTC 42187</strain>
    </source>
</reference>
<gene>
    <name evidence="4" type="ORF">H9S92_17490</name>
</gene>
<feature type="transmembrane region" description="Helical" evidence="2">
    <location>
        <begin position="45"/>
        <end position="66"/>
    </location>
</feature>
<dbReference type="Pfam" id="PF01551">
    <property type="entry name" value="Peptidase_M23"/>
    <property type="match status" value="1"/>
</dbReference>
<dbReference type="InterPro" id="IPR016047">
    <property type="entry name" value="M23ase_b-sheet_dom"/>
</dbReference>
<name>A0A923T9X0_9BACT</name>
<sequence>MEELQGKQNWWQRFRTTSKDEYQLVVRDVKSFREIGSYNLTPLNLYVAISSLLFLVAVAVFLLVAFTPLRKYIPGYGDVVQRQEINQMEDMLQDMGAQLESQALMIETMRRNIHGEVVTSADVEGEGGQVDTLSTKPVPPSEAEIRLRREMALERVGQSSRGPSGLVPTPGSAEVPLAQLFMVAPVTGEISAGFNPSEDHLGVDILAPQNTAIKASRDGIVFISEYTSSNGNVIGIQHDNNLITFYKHNSQLLKKVGDQVKAGEAIAIIGNTGKLSSGPHLHFEVWHNGKVLDPVEYLRF</sequence>
<evidence type="ECO:0000313" key="4">
    <source>
        <dbReference type="EMBL" id="MBC6995966.1"/>
    </source>
</evidence>
<keyword evidence="2" id="KW-0812">Transmembrane</keyword>
<dbReference type="RefSeq" id="WP_187467992.1">
    <property type="nucleotide sequence ID" value="NZ_JACSIT010000142.1"/>
</dbReference>
<feature type="domain" description="M23ase beta-sheet core" evidence="3">
    <location>
        <begin position="199"/>
        <end position="294"/>
    </location>
</feature>
<comment type="caution">
    <text evidence="4">The sequence shown here is derived from an EMBL/GenBank/DDBJ whole genome shotgun (WGS) entry which is preliminary data.</text>
</comment>
<proteinExistence type="predicted"/>
<evidence type="ECO:0000259" key="3">
    <source>
        <dbReference type="Pfam" id="PF01551"/>
    </source>
</evidence>
<dbReference type="Gene3D" id="2.70.70.10">
    <property type="entry name" value="Glucose Permease (Domain IIA)"/>
    <property type="match status" value="1"/>
</dbReference>
<keyword evidence="2" id="KW-1133">Transmembrane helix</keyword>
<organism evidence="4 5">
    <name type="scientific">Neolewinella lacunae</name>
    <dbReference type="NCBI Taxonomy" id="1517758"/>
    <lineage>
        <taxon>Bacteria</taxon>
        <taxon>Pseudomonadati</taxon>
        <taxon>Bacteroidota</taxon>
        <taxon>Saprospiria</taxon>
        <taxon>Saprospirales</taxon>
        <taxon>Lewinellaceae</taxon>
        <taxon>Neolewinella</taxon>
    </lineage>
</organism>
<dbReference type="AlphaFoldDB" id="A0A923T9X0"/>
<dbReference type="SUPFAM" id="SSF51261">
    <property type="entry name" value="Duplicated hybrid motif"/>
    <property type="match status" value="1"/>
</dbReference>
<evidence type="ECO:0000256" key="2">
    <source>
        <dbReference type="SAM" id="Phobius"/>
    </source>
</evidence>
<dbReference type="PANTHER" id="PTHR21666:SF289">
    <property type="entry name" value="L-ALA--D-GLU ENDOPEPTIDASE"/>
    <property type="match status" value="1"/>
</dbReference>
<keyword evidence="5" id="KW-1185">Reference proteome</keyword>
<dbReference type="CDD" id="cd12797">
    <property type="entry name" value="M23_peptidase"/>
    <property type="match status" value="1"/>
</dbReference>
<dbReference type="PANTHER" id="PTHR21666">
    <property type="entry name" value="PEPTIDASE-RELATED"/>
    <property type="match status" value="1"/>
</dbReference>
<accession>A0A923T9X0</accession>
<dbReference type="Proteomes" id="UP000650081">
    <property type="component" value="Unassembled WGS sequence"/>
</dbReference>
<protein>
    <submittedName>
        <fullName evidence="4">M23 family metallopeptidase</fullName>
    </submittedName>
</protein>
<evidence type="ECO:0000313" key="5">
    <source>
        <dbReference type="Proteomes" id="UP000650081"/>
    </source>
</evidence>